<feature type="chain" id="PRO_5045888277" description="ABC transporter" evidence="2">
    <location>
        <begin position="23"/>
        <end position="224"/>
    </location>
</feature>
<feature type="transmembrane region" description="Helical" evidence="1">
    <location>
        <begin position="192"/>
        <end position="209"/>
    </location>
</feature>
<feature type="transmembrane region" description="Helical" evidence="1">
    <location>
        <begin position="50"/>
        <end position="69"/>
    </location>
</feature>
<dbReference type="Proteomes" id="UP001595816">
    <property type="component" value="Unassembled WGS sequence"/>
</dbReference>
<keyword evidence="1" id="KW-0472">Membrane</keyword>
<feature type="transmembrane region" description="Helical" evidence="1">
    <location>
        <begin position="121"/>
        <end position="146"/>
    </location>
</feature>
<keyword evidence="1" id="KW-0812">Transmembrane</keyword>
<name>A0ABV8LI34_9ACTN</name>
<evidence type="ECO:0008006" key="5">
    <source>
        <dbReference type="Google" id="ProtNLM"/>
    </source>
</evidence>
<evidence type="ECO:0000256" key="2">
    <source>
        <dbReference type="SAM" id="SignalP"/>
    </source>
</evidence>
<comment type="caution">
    <text evidence="3">The sequence shown here is derived from an EMBL/GenBank/DDBJ whole genome shotgun (WGS) entry which is preliminary data.</text>
</comment>
<reference evidence="4" key="1">
    <citation type="journal article" date="2019" name="Int. J. Syst. Evol. Microbiol.">
        <title>The Global Catalogue of Microorganisms (GCM) 10K type strain sequencing project: providing services to taxonomists for standard genome sequencing and annotation.</title>
        <authorList>
            <consortium name="The Broad Institute Genomics Platform"/>
            <consortium name="The Broad Institute Genome Sequencing Center for Infectious Disease"/>
            <person name="Wu L."/>
            <person name="Ma J."/>
        </authorList>
    </citation>
    <scope>NUCLEOTIDE SEQUENCE [LARGE SCALE GENOMIC DNA]</scope>
    <source>
        <strain evidence="4">CGMCC 4.7289</strain>
    </source>
</reference>
<feature type="transmembrane region" description="Helical" evidence="1">
    <location>
        <begin position="153"/>
        <end position="172"/>
    </location>
</feature>
<evidence type="ECO:0000313" key="3">
    <source>
        <dbReference type="EMBL" id="MFC4129950.1"/>
    </source>
</evidence>
<sequence length="224" mass="23251">MLTRARLLTALLLRSVTLTALAPVLAGSAIALVTVAITLLANVEIGLPGAALLTRLAAVAVALGVGFTLDDPAARTTVVVPMGALIRRTVKVLPAAFLGGTTWTAAAALSRLVLNPDERPLFPWGGLAVEAAALTALALALACLGLRRTDGEHGGLVAAPGLLLLVLAAVLLRDQVRLFIAPDDPSWERVHGVWGVIGALTLVVALLLGHDRRLTIMDRSIQCR</sequence>
<evidence type="ECO:0000313" key="4">
    <source>
        <dbReference type="Proteomes" id="UP001595816"/>
    </source>
</evidence>
<gene>
    <name evidence="3" type="ORF">ACFOZ4_04965</name>
</gene>
<keyword evidence="4" id="KW-1185">Reference proteome</keyword>
<feature type="signal peptide" evidence="2">
    <location>
        <begin position="1"/>
        <end position="22"/>
    </location>
</feature>
<keyword evidence="2" id="KW-0732">Signal</keyword>
<accession>A0ABV8LI34</accession>
<evidence type="ECO:0000256" key="1">
    <source>
        <dbReference type="SAM" id="Phobius"/>
    </source>
</evidence>
<feature type="transmembrane region" description="Helical" evidence="1">
    <location>
        <begin position="90"/>
        <end position="109"/>
    </location>
</feature>
<keyword evidence="1" id="KW-1133">Transmembrane helix</keyword>
<proteinExistence type="predicted"/>
<dbReference type="RefSeq" id="WP_253755560.1">
    <property type="nucleotide sequence ID" value="NZ_JAMZDZ010000001.1"/>
</dbReference>
<protein>
    <recommendedName>
        <fullName evidence="5">ABC transporter</fullName>
    </recommendedName>
</protein>
<dbReference type="EMBL" id="JBHSAY010000004">
    <property type="protein sequence ID" value="MFC4129950.1"/>
    <property type="molecule type" value="Genomic_DNA"/>
</dbReference>
<organism evidence="3 4">
    <name type="scientific">Hamadaea flava</name>
    <dbReference type="NCBI Taxonomy" id="1742688"/>
    <lineage>
        <taxon>Bacteria</taxon>
        <taxon>Bacillati</taxon>
        <taxon>Actinomycetota</taxon>
        <taxon>Actinomycetes</taxon>
        <taxon>Micromonosporales</taxon>
        <taxon>Micromonosporaceae</taxon>
        <taxon>Hamadaea</taxon>
    </lineage>
</organism>